<dbReference type="GO" id="GO:0045727">
    <property type="term" value="P:positive regulation of translation"/>
    <property type="evidence" value="ECO:0007669"/>
    <property type="project" value="TreeGrafter"/>
</dbReference>
<reference evidence="8" key="1">
    <citation type="submission" date="2011-08" db="EMBL/GenBank/DDBJ databases">
        <authorList>
            <person name="Rombauts S."/>
        </authorList>
    </citation>
    <scope>NUCLEOTIDE SEQUENCE</scope>
    <source>
        <strain evidence="8">London</strain>
    </source>
</reference>
<feature type="compositionally biased region" description="Low complexity" evidence="5">
    <location>
        <begin position="566"/>
        <end position="581"/>
    </location>
</feature>
<dbReference type="InterPro" id="IPR004088">
    <property type="entry name" value="KH_dom_type_1"/>
</dbReference>
<dbReference type="PROSITE" id="PS51641">
    <property type="entry name" value="AGENET_LIKE"/>
    <property type="match status" value="1"/>
</dbReference>
<keyword evidence="4" id="KW-0694">RNA-binding</keyword>
<dbReference type="HOGENOM" id="CLU_020699_2_0_1"/>
<dbReference type="GO" id="GO:0003730">
    <property type="term" value="F:mRNA 3'-UTR binding"/>
    <property type="evidence" value="ECO:0007669"/>
    <property type="project" value="TreeGrafter"/>
</dbReference>
<dbReference type="PROSITE" id="PS50084">
    <property type="entry name" value="KH_TYPE_1"/>
    <property type="match status" value="2"/>
</dbReference>
<dbReference type="OMA" id="DQQQRGY"/>
<dbReference type="SMR" id="T1KE91"/>
<sequence>MESDLLKEGIVEVRGDNGAFYKAFIVDVHEDISNLTNDAESSSTSSCNAKITLAFENDWQPQSEFPINRIRLPPPTNYLDNGSNDSGNGSEMPPITENMEVEVLTSSNEGEQCGWWRAIVKMIKGDFHVVEYQSINNSSTSNCEMGSHSHGSTYSEIVPSERIRYKNPNPCLTTNPFFKIEIPIPDDLKSTTTNYNWINRPEAHKYFKQYIEAIVVRYDETKQVLIAIGYAPKDKNLAILSMKKRANMLSDMHFRNLKQKMIIIAKKEEAAKQLESSKGSGYNSAYGTTGYPYSTGQTNCYVDEFTVASHLMGLAIGSHGANIQNARKVDNIVSIELDENSCTFKIRGNSAEACRRARNILEYAEKAIEVPRSLVGKVIGRNGKVIQEIVDKSGVVRVKVEGDSENEPPRENVPFVFVGTTESITNAKILLDYHLSHLQEMEKFRKEKLEIFLQLRNRDVPHSSSTNAASSQPSSLPGTGTVNRTGGDMGNYGSGEGGGRGPRGPRTNDRGTDRGGRGGGGGSGTGNNPSREGGGGNERSRNSRSRGGSGRRFSGGMMDNRRSQPRDGNTSNRNSNNNKQRLSNKEATSSTVVENSTNNPPPMNKMNQEISSKETEKVTN</sequence>
<dbReference type="GO" id="GO:0010494">
    <property type="term" value="C:cytoplasmic stress granule"/>
    <property type="evidence" value="ECO:0007669"/>
    <property type="project" value="UniProtKB-SubCell"/>
</dbReference>
<dbReference type="Pfam" id="PF17904">
    <property type="entry name" value="KH_9"/>
    <property type="match status" value="1"/>
</dbReference>
<dbReference type="GO" id="GO:0048170">
    <property type="term" value="P:positive regulation of long-term neuronal synaptic plasticity"/>
    <property type="evidence" value="ECO:0007669"/>
    <property type="project" value="TreeGrafter"/>
</dbReference>
<dbReference type="Pfam" id="PF05641">
    <property type="entry name" value="Agenet"/>
    <property type="match status" value="1"/>
</dbReference>
<dbReference type="CDD" id="cd20402">
    <property type="entry name" value="Tudor_Agenet_FMRP-like_rpt1"/>
    <property type="match status" value="1"/>
</dbReference>
<dbReference type="Pfam" id="PF18336">
    <property type="entry name" value="Tudor_FRX1"/>
    <property type="match status" value="2"/>
</dbReference>
<feature type="compositionally biased region" description="Polar residues" evidence="5">
    <location>
        <begin position="585"/>
        <end position="598"/>
    </location>
</feature>
<dbReference type="GO" id="GO:0043488">
    <property type="term" value="P:regulation of mRNA stability"/>
    <property type="evidence" value="ECO:0007669"/>
    <property type="project" value="TreeGrafter"/>
</dbReference>
<name>T1KE91_TETUR</name>
<feature type="compositionally biased region" description="Gly residues" evidence="5">
    <location>
        <begin position="487"/>
        <end position="502"/>
    </location>
</feature>
<dbReference type="InterPro" id="IPR040472">
    <property type="entry name" value="FMRP_KH0"/>
</dbReference>
<organism evidence="7 8">
    <name type="scientific">Tetranychus urticae</name>
    <name type="common">Two-spotted spider mite</name>
    <dbReference type="NCBI Taxonomy" id="32264"/>
    <lineage>
        <taxon>Eukaryota</taxon>
        <taxon>Metazoa</taxon>
        <taxon>Ecdysozoa</taxon>
        <taxon>Arthropoda</taxon>
        <taxon>Chelicerata</taxon>
        <taxon>Arachnida</taxon>
        <taxon>Acari</taxon>
        <taxon>Acariformes</taxon>
        <taxon>Trombidiformes</taxon>
        <taxon>Prostigmata</taxon>
        <taxon>Eleutherengona</taxon>
        <taxon>Raphignathae</taxon>
        <taxon>Tetranychoidea</taxon>
        <taxon>Tetranychidae</taxon>
        <taxon>Tetranychus</taxon>
    </lineage>
</organism>
<dbReference type="SMART" id="SM00322">
    <property type="entry name" value="KH"/>
    <property type="match status" value="2"/>
</dbReference>
<dbReference type="FunFam" id="3.30.1370.10:FF:000054">
    <property type="entry name" value="Fragile X mental retardation protein 1"/>
    <property type="match status" value="1"/>
</dbReference>
<dbReference type="OrthoDB" id="424249at2759"/>
<dbReference type="PANTHER" id="PTHR10603">
    <property type="entry name" value="FRAGILE X MENTAL RETARDATION SYNDROME-RELATED PROTEIN"/>
    <property type="match status" value="1"/>
</dbReference>
<dbReference type="eggNOG" id="ENOG502QPKJ">
    <property type="taxonomic scope" value="Eukaryota"/>
</dbReference>
<evidence type="ECO:0000256" key="4">
    <source>
        <dbReference type="PROSITE-ProRule" id="PRU00117"/>
    </source>
</evidence>
<evidence type="ECO:0000313" key="8">
    <source>
        <dbReference type="Proteomes" id="UP000015104"/>
    </source>
</evidence>
<dbReference type="InterPro" id="IPR004087">
    <property type="entry name" value="KH_dom"/>
</dbReference>
<dbReference type="Gene3D" id="2.30.30.140">
    <property type="match status" value="3"/>
</dbReference>
<dbReference type="InterPro" id="IPR036612">
    <property type="entry name" value="KH_dom_type_1_sf"/>
</dbReference>
<evidence type="ECO:0000256" key="5">
    <source>
        <dbReference type="SAM" id="MobiDB-lite"/>
    </source>
</evidence>
<dbReference type="Pfam" id="PF00013">
    <property type="entry name" value="KH_1"/>
    <property type="match status" value="2"/>
</dbReference>
<keyword evidence="8" id="KW-1185">Reference proteome</keyword>
<evidence type="ECO:0000256" key="2">
    <source>
        <dbReference type="ARBA" id="ARBA00023018"/>
    </source>
</evidence>
<comment type="subcellular location">
    <subcellularLocation>
        <location evidence="1">Cytoplasm</location>
        <location evidence="1">Stress granule</location>
    </subcellularLocation>
    <subcellularLocation>
        <location evidence="3">Synapse</location>
    </subcellularLocation>
</comment>
<protein>
    <recommendedName>
        <fullName evidence="6">Agenet-like domain-containing protein</fullName>
    </recommendedName>
</protein>
<evidence type="ECO:0000313" key="7">
    <source>
        <dbReference type="EnsemblMetazoa" id="tetur09g05730.1"/>
    </source>
</evidence>
<dbReference type="InterPro" id="IPR041560">
    <property type="entry name" value="Tudor_FRM1"/>
</dbReference>
<feature type="compositionally biased region" description="Basic and acidic residues" evidence="5">
    <location>
        <begin position="611"/>
        <end position="620"/>
    </location>
</feature>
<dbReference type="InterPro" id="IPR008395">
    <property type="entry name" value="Agenet-like_dom"/>
</dbReference>
<dbReference type="EMBL" id="CAEY01002034">
    <property type="status" value="NOT_ANNOTATED_CDS"/>
    <property type="molecule type" value="Genomic_DNA"/>
</dbReference>
<dbReference type="KEGG" id="tut:107363272"/>
<feature type="domain" description="Agenet-like" evidence="6">
    <location>
        <begin position="99"/>
        <end position="166"/>
    </location>
</feature>
<dbReference type="GO" id="GO:0051028">
    <property type="term" value="P:mRNA transport"/>
    <property type="evidence" value="ECO:0007669"/>
    <property type="project" value="TreeGrafter"/>
</dbReference>
<dbReference type="PANTHER" id="PTHR10603:SF7">
    <property type="entry name" value="FRAGILE X MESSENGER RIBONUCLEOPROTEIN 1 HOMOLOG"/>
    <property type="match status" value="1"/>
</dbReference>
<dbReference type="CDD" id="cd22425">
    <property type="entry name" value="KH_I_FMR1_FXR_rpt1"/>
    <property type="match status" value="1"/>
</dbReference>
<dbReference type="Proteomes" id="UP000015104">
    <property type="component" value="Unassembled WGS sequence"/>
</dbReference>
<dbReference type="CDD" id="cd22426">
    <property type="entry name" value="KH_I_FMR1_FXR_rpt2"/>
    <property type="match status" value="1"/>
</dbReference>
<proteinExistence type="predicted"/>
<evidence type="ECO:0000256" key="3">
    <source>
        <dbReference type="ARBA" id="ARBA00034103"/>
    </source>
</evidence>
<dbReference type="Gene3D" id="3.30.1370.10">
    <property type="entry name" value="K Homology domain, type 1"/>
    <property type="match status" value="2"/>
</dbReference>
<dbReference type="CDD" id="cd22427">
    <property type="entry name" value="KH_I_FMR1_FXR_rpt3"/>
    <property type="match status" value="1"/>
</dbReference>
<dbReference type="AlphaFoldDB" id="T1KE91"/>
<evidence type="ECO:0000256" key="1">
    <source>
        <dbReference type="ARBA" id="ARBA00004210"/>
    </source>
</evidence>
<accession>T1KE91</accession>
<gene>
    <name evidence="7" type="primary">107363272</name>
</gene>
<dbReference type="GO" id="GO:0045182">
    <property type="term" value="F:translation regulator activity"/>
    <property type="evidence" value="ECO:0007669"/>
    <property type="project" value="TreeGrafter"/>
</dbReference>
<feature type="compositionally biased region" description="Basic and acidic residues" evidence="5">
    <location>
        <begin position="506"/>
        <end position="516"/>
    </location>
</feature>
<dbReference type="GO" id="GO:0048513">
    <property type="term" value="P:animal organ development"/>
    <property type="evidence" value="ECO:0007669"/>
    <property type="project" value="TreeGrafter"/>
</dbReference>
<dbReference type="STRING" id="32264.T1KE91"/>
<dbReference type="EnsemblMetazoa" id="tetur09g05730.1">
    <property type="protein sequence ID" value="tetur09g05730.1"/>
    <property type="gene ID" value="tetur09g05730"/>
</dbReference>
<dbReference type="GO" id="GO:0043005">
    <property type="term" value="C:neuron projection"/>
    <property type="evidence" value="ECO:0007669"/>
    <property type="project" value="TreeGrafter"/>
</dbReference>
<dbReference type="GO" id="GO:0098793">
    <property type="term" value="C:presynapse"/>
    <property type="evidence" value="ECO:0007669"/>
    <property type="project" value="GOC"/>
</dbReference>
<keyword evidence="2" id="KW-0770">Synapse</keyword>
<dbReference type="InterPro" id="IPR040148">
    <property type="entry name" value="FMR1"/>
</dbReference>
<feature type="compositionally biased region" description="Low complexity" evidence="5">
    <location>
        <begin position="463"/>
        <end position="475"/>
    </location>
</feature>
<dbReference type="GO" id="GO:0005634">
    <property type="term" value="C:nucleus"/>
    <property type="evidence" value="ECO:0007669"/>
    <property type="project" value="TreeGrafter"/>
</dbReference>
<dbReference type="SUPFAM" id="SSF54791">
    <property type="entry name" value="Eukaryotic type KH-domain (KH-domain type I)"/>
    <property type="match status" value="2"/>
</dbReference>
<feature type="region of interest" description="Disordered" evidence="5">
    <location>
        <begin position="461"/>
        <end position="620"/>
    </location>
</feature>
<evidence type="ECO:0000259" key="6">
    <source>
        <dbReference type="PROSITE" id="PS51641"/>
    </source>
</evidence>
<reference evidence="7" key="2">
    <citation type="submission" date="2015-06" db="UniProtKB">
        <authorList>
            <consortium name="EnsemblMetazoa"/>
        </authorList>
    </citation>
    <scope>IDENTIFICATION</scope>
</reference>
<dbReference type="GO" id="GO:0099577">
    <property type="term" value="P:regulation of translation at presynapse, modulating synaptic transmission"/>
    <property type="evidence" value="ECO:0007669"/>
    <property type="project" value="TreeGrafter"/>
</dbReference>